<accession>A0A5D3FH60</accession>
<dbReference type="GO" id="GO:0046656">
    <property type="term" value="P:folic acid biosynthetic process"/>
    <property type="evidence" value="ECO:0007669"/>
    <property type="project" value="UniProtKB-KW"/>
</dbReference>
<dbReference type="PANTHER" id="PTHR43071">
    <property type="entry name" value="2-AMINO-4-HYDROXY-6-HYDROXYMETHYLDIHYDROPTERIDINE PYROPHOSPHOKINASE"/>
    <property type="match status" value="1"/>
</dbReference>
<reference evidence="14 15" key="1">
    <citation type="submission" date="2019-07" db="EMBL/GenBank/DDBJ databases">
        <title>Draft Genome Sequences of Bacteroides pyogenes Strains Isolated from the Uterus Holstein Dairy Cows with Metritis.</title>
        <authorList>
            <person name="Cunha F."/>
            <person name="Galvao K.N."/>
            <person name="Jeon S.J."/>
            <person name="Jeong K.C."/>
        </authorList>
    </citation>
    <scope>NUCLEOTIDE SEQUENCE [LARGE SCALE GENOMIC DNA]</scope>
    <source>
        <strain evidence="14 15">KG-31</strain>
    </source>
</reference>
<evidence type="ECO:0000256" key="4">
    <source>
        <dbReference type="ARBA" id="ARBA00016218"/>
    </source>
</evidence>
<dbReference type="PANTHER" id="PTHR43071:SF1">
    <property type="entry name" value="2-AMINO-4-HYDROXY-6-HYDROXYMETHYLDIHYDROPTERIDINE PYROPHOSPHOKINASE"/>
    <property type="match status" value="1"/>
</dbReference>
<keyword evidence="8" id="KW-0067">ATP-binding</keyword>
<evidence type="ECO:0000313" key="14">
    <source>
        <dbReference type="EMBL" id="TYK33815.1"/>
    </source>
</evidence>
<dbReference type="SUPFAM" id="SSF55083">
    <property type="entry name" value="6-hydroxymethyl-7,8-dihydropterin pyrophosphokinase, HPPK"/>
    <property type="match status" value="1"/>
</dbReference>
<dbReference type="EMBL" id="VKLW01000012">
    <property type="protein sequence ID" value="TYK33815.1"/>
    <property type="molecule type" value="Genomic_DNA"/>
</dbReference>
<dbReference type="GO" id="GO:0046654">
    <property type="term" value="P:tetrahydrofolate biosynthetic process"/>
    <property type="evidence" value="ECO:0007669"/>
    <property type="project" value="UniProtKB-UniPathway"/>
</dbReference>
<name>A0A5D3FH60_9BACE</name>
<evidence type="ECO:0000256" key="12">
    <source>
        <dbReference type="ARBA" id="ARBA00033413"/>
    </source>
</evidence>
<evidence type="ECO:0000256" key="1">
    <source>
        <dbReference type="ARBA" id="ARBA00005051"/>
    </source>
</evidence>
<dbReference type="InterPro" id="IPR000550">
    <property type="entry name" value="Hppk"/>
</dbReference>
<dbReference type="GO" id="GO:0005524">
    <property type="term" value="F:ATP binding"/>
    <property type="evidence" value="ECO:0007669"/>
    <property type="project" value="UniProtKB-KW"/>
</dbReference>
<evidence type="ECO:0000313" key="15">
    <source>
        <dbReference type="Proteomes" id="UP000324383"/>
    </source>
</evidence>
<dbReference type="GO" id="GO:0003848">
    <property type="term" value="F:2-amino-4-hydroxy-6-hydroxymethyldihydropteridine diphosphokinase activity"/>
    <property type="evidence" value="ECO:0007669"/>
    <property type="project" value="UniProtKB-EC"/>
</dbReference>
<feature type="domain" description="7,8-dihydro-6-hydroxymethylpterin-pyrophosphokinase" evidence="13">
    <location>
        <begin position="6"/>
        <end position="121"/>
    </location>
</feature>
<evidence type="ECO:0000256" key="10">
    <source>
        <dbReference type="ARBA" id="ARBA00029409"/>
    </source>
</evidence>
<dbReference type="AlphaFoldDB" id="A0A5D3FH60"/>
<comment type="function">
    <text evidence="10">Catalyzes the transfer of pyrophosphate from adenosine triphosphate (ATP) to 6-hydroxymethyl-7,8-dihydropterin, an enzymatic step in folate biosynthesis pathway.</text>
</comment>
<dbReference type="EC" id="2.7.6.3" evidence="3"/>
<dbReference type="InterPro" id="IPR035907">
    <property type="entry name" value="Hppk_sf"/>
</dbReference>
<evidence type="ECO:0000256" key="5">
    <source>
        <dbReference type="ARBA" id="ARBA00022679"/>
    </source>
</evidence>
<sequence length="130" mass="15303">MEKGILCIGSNYRRKENLALAREHLMELFPNIRFSTEQETLPVGIKNQAMFSNQIGFFFSHLKEERIKVELKNIEKKAGRCLKDQEKGIIALDIDLLLFHHRILKPQDMKREYVIKGIKEIFKTETKETL</sequence>
<dbReference type="GO" id="GO:0016301">
    <property type="term" value="F:kinase activity"/>
    <property type="evidence" value="ECO:0007669"/>
    <property type="project" value="UniProtKB-KW"/>
</dbReference>
<proteinExistence type="inferred from homology"/>
<evidence type="ECO:0000256" key="3">
    <source>
        <dbReference type="ARBA" id="ARBA00013253"/>
    </source>
</evidence>
<dbReference type="UniPathway" id="UPA00077">
    <property type="reaction ID" value="UER00155"/>
</dbReference>
<comment type="caution">
    <text evidence="14">The sequence shown here is derived from an EMBL/GenBank/DDBJ whole genome shotgun (WGS) entry which is preliminary data.</text>
</comment>
<keyword evidence="9" id="KW-0289">Folate biosynthesis</keyword>
<evidence type="ECO:0000256" key="9">
    <source>
        <dbReference type="ARBA" id="ARBA00022909"/>
    </source>
</evidence>
<comment type="pathway">
    <text evidence="1">Cofactor biosynthesis; tetrahydrofolate biosynthesis; 2-amino-4-hydroxy-6-hydroxymethyl-7,8-dihydropteridine diphosphate from 7,8-dihydroneopterin triphosphate: step 4/4.</text>
</comment>
<dbReference type="Gene3D" id="3.30.70.560">
    <property type="entry name" value="7,8-Dihydro-6-hydroxymethylpterin-pyrophosphokinase HPPK"/>
    <property type="match status" value="1"/>
</dbReference>
<dbReference type="RefSeq" id="WP_148730431.1">
    <property type="nucleotide sequence ID" value="NZ_DAIMPP010000403.1"/>
</dbReference>
<dbReference type="Pfam" id="PF01288">
    <property type="entry name" value="HPPK"/>
    <property type="match status" value="1"/>
</dbReference>
<keyword evidence="5" id="KW-0808">Transferase</keyword>
<evidence type="ECO:0000256" key="11">
    <source>
        <dbReference type="ARBA" id="ARBA00029766"/>
    </source>
</evidence>
<gene>
    <name evidence="14" type="ORF">FNJ60_06860</name>
</gene>
<keyword evidence="6" id="KW-0547">Nucleotide-binding</keyword>
<evidence type="ECO:0000256" key="7">
    <source>
        <dbReference type="ARBA" id="ARBA00022777"/>
    </source>
</evidence>
<keyword evidence="7 14" id="KW-0418">Kinase</keyword>
<protein>
    <recommendedName>
        <fullName evidence="4">2-amino-4-hydroxy-6-hydroxymethyldihydropteridine pyrophosphokinase</fullName>
        <ecNumber evidence="3">2.7.6.3</ecNumber>
    </recommendedName>
    <alternativeName>
        <fullName evidence="11">6-hydroxymethyl-7,8-dihydropterin pyrophosphokinase</fullName>
    </alternativeName>
    <alternativeName>
        <fullName evidence="12">7,8-dihydro-6-hydroxymethylpterin-pyrophosphokinase</fullName>
    </alternativeName>
</protein>
<evidence type="ECO:0000256" key="2">
    <source>
        <dbReference type="ARBA" id="ARBA00005810"/>
    </source>
</evidence>
<organism evidence="14 15">
    <name type="scientific">Bacteroides pyogenes</name>
    <dbReference type="NCBI Taxonomy" id="310300"/>
    <lineage>
        <taxon>Bacteria</taxon>
        <taxon>Pseudomonadati</taxon>
        <taxon>Bacteroidota</taxon>
        <taxon>Bacteroidia</taxon>
        <taxon>Bacteroidales</taxon>
        <taxon>Bacteroidaceae</taxon>
        <taxon>Bacteroides</taxon>
    </lineage>
</organism>
<evidence type="ECO:0000256" key="8">
    <source>
        <dbReference type="ARBA" id="ARBA00022840"/>
    </source>
</evidence>
<dbReference type="Proteomes" id="UP000324383">
    <property type="component" value="Unassembled WGS sequence"/>
</dbReference>
<evidence type="ECO:0000259" key="13">
    <source>
        <dbReference type="Pfam" id="PF01288"/>
    </source>
</evidence>
<evidence type="ECO:0000256" key="6">
    <source>
        <dbReference type="ARBA" id="ARBA00022741"/>
    </source>
</evidence>
<comment type="similarity">
    <text evidence="2">Belongs to the HPPK family.</text>
</comment>
<keyword evidence="15" id="KW-1185">Reference proteome</keyword>